<name>A0A2N8P419_STRNR</name>
<keyword evidence="1" id="KW-0472">Membrane</keyword>
<keyword evidence="1" id="KW-0812">Transmembrane</keyword>
<feature type="transmembrane region" description="Helical" evidence="1">
    <location>
        <begin position="65"/>
        <end position="83"/>
    </location>
</feature>
<evidence type="ECO:0000256" key="1">
    <source>
        <dbReference type="SAM" id="Phobius"/>
    </source>
</evidence>
<keyword evidence="3" id="KW-1185">Reference proteome</keyword>
<dbReference type="RefSeq" id="WP_102927044.1">
    <property type="nucleotide sequence ID" value="NZ_LJSN01000007.1"/>
</dbReference>
<evidence type="ECO:0000313" key="2">
    <source>
        <dbReference type="EMBL" id="PNE35775.1"/>
    </source>
</evidence>
<protein>
    <submittedName>
        <fullName evidence="2">Uncharacterized protein</fullName>
    </submittedName>
</protein>
<comment type="caution">
    <text evidence="2">The sequence shown here is derived from an EMBL/GenBank/DDBJ whole genome shotgun (WGS) entry which is preliminary data.</text>
</comment>
<dbReference type="AlphaFoldDB" id="A0A2N8P419"/>
<evidence type="ECO:0000313" key="3">
    <source>
        <dbReference type="Proteomes" id="UP000236047"/>
    </source>
</evidence>
<dbReference type="Proteomes" id="UP000236047">
    <property type="component" value="Unassembled WGS sequence"/>
</dbReference>
<dbReference type="EMBL" id="LJSN01000007">
    <property type="protein sequence ID" value="PNE35775.1"/>
    <property type="molecule type" value="Genomic_DNA"/>
</dbReference>
<proteinExistence type="predicted"/>
<accession>A0A2N8P419</accession>
<organism evidence="2 3">
    <name type="scientific">Streptomyces noursei</name>
    <name type="common">Streptomyces albulus</name>
    <dbReference type="NCBI Taxonomy" id="1971"/>
    <lineage>
        <taxon>Bacteria</taxon>
        <taxon>Bacillati</taxon>
        <taxon>Actinomycetota</taxon>
        <taxon>Actinomycetes</taxon>
        <taxon>Kitasatosporales</taxon>
        <taxon>Streptomycetaceae</taxon>
        <taxon>Streptomyces</taxon>
    </lineage>
</organism>
<gene>
    <name evidence="2" type="ORF">AOB60_43075</name>
</gene>
<keyword evidence="1" id="KW-1133">Transmembrane helix</keyword>
<reference evidence="3" key="1">
    <citation type="submission" date="2015-09" db="EMBL/GenBank/DDBJ databases">
        <authorList>
            <person name="Graham D.E."/>
            <person name="Mahan K.M."/>
            <person name="Klingeman D.M."/>
            <person name="Fida T."/>
            <person name="Giannone R.J."/>
            <person name="Hettich R.L."/>
            <person name="Parry R.J."/>
            <person name="Spain J.C."/>
        </authorList>
    </citation>
    <scope>NUCLEOTIDE SEQUENCE [LARGE SCALE GENOMIC DNA]</scope>
    <source>
        <strain evidence="3">JCM 4701</strain>
    </source>
</reference>
<sequence>MAYRYECRACKGESTKVDTREEAENVQQLHRAVEHGGLAPAAGDIVRPSRIPVPQGPPPVTTRKALALLGLLAVGLLIARLLGQ</sequence>